<keyword evidence="3" id="KW-1185">Reference proteome</keyword>
<dbReference type="Pfam" id="PF18117">
    <property type="entry name" value="EDS1_EP"/>
    <property type="match status" value="1"/>
</dbReference>
<sequence length="267" mass="31885">MRSNLYCLEDADREPQTTNTILDDFGLSPRARLCLRAAREAENQKIANRKKIDDMRIPIEKTMKELEDYRESCEKRGVSYYDSFKLHKYEEDFLANVQRLELASMWNEIIEMLKKYQLPDGFEGDKTWVDMGTRYRRLTEPLDIANYYKNALYKETEKYLKPGSRPKRYPFTQRWYEYSYMKHGGTSGESTFWAELEQLKITMTDKNTPFEDVKESVLELEKNLKRWYDKGEIRKDTFLPESTLVNWWKTLPEEHRAASPIKDLISS</sequence>
<accession>A0AAN7GMS6</accession>
<dbReference type="PANTHER" id="PTHR47090:SF2">
    <property type="entry name" value="PROTEIN EDS1-RELATED"/>
    <property type="match status" value="1"/>
</dbReference>
<protein>
    <recommendedName>
        <fullName evidence="1">EDS1 EP domain-containing protein</fullName>
    </recommendedName>
</protein>
<feature type="domain" description="EDS1 EP" evidence="1">
    <location>
        <begin position="64"/>
        <end position="262"/>
    </location>
</feature>
<evidence type="ECO:0000313" key="3">
    <source>
        <dbReference type="Proteomes" id="UP001345219"/>
    </source>
</evidence>
<comment type="caution">
    <text evidence="2">The sequence shown here is derived from an EMBL/GenBank/DDBJ whole genome shotgun (WGS) entry which is preliminary data.</text>
</comment>
<name>A0AAN7GMS6_9MYRT</name>
<dbReference type="PANTHER" id="PTHR47090">
    <property type="entry name" value="PROTEIN EDS1-RELATED"/>
    <property type="match status" value="1"/>
</dbReference>
<evidence type="ECO:0000313" key="2">
    <source>
        <dbReference type="EMBL" id="KAK4749636.1"/>
    </source>
</evidence>
<reference evidence="2 3" key="1">
    <citation type="journal article" date="2023" name="Hortic Res">
        <title>Pangenome of water caltrop reveals structural variations and asymmetric subgenome divergence after allopolyploidization.</title>
        <authorList>
            <person name="Zhang X."/>
            <person name="Chen Y."/>
            <person name="Wang L."/>
            <person name="Yuan Y."/>
            <person name="Fang M."/>
            <person name="Shi L."/>
            <person name="Lu R."/>
            <person name="Comes H.P."/>
            <person name="Ma Y."/>
            <person name="Chen Y."/>
            <person name="Huang G."/>
            <person name="Zhou Y."/>
            <person name="Zheng Z."/>
            <person name="Qiu Y."/>
        </authorList>
    </citation>
    <scope>NUCLEOTIDE SEQUENCE [LARGE SCALE GENOMIC DNA]</scope>
    <source>
        <tissue evidence="2">Roots</tissue>
    </source>
</reference>
<dbReference type="InterPro" id="IPR044214">
    <property type="entry name" value="EDS1-like"/>
</dbReference>
<dbReference type="AlphaFoldDB" id="A0AAN7GMS6"/>
<proteinExistence type="predicted"/>
<gene>
    <name evidence="2" type="ORF">SAY87_027085</name>
</gene>
<evidence type="ECO:0000259" key="1">
    <source>
        <dbReference type="Pfam" id="PF18117"/>
    </source>
</evidence>
<dbReference type="EMBL" id="JAXIOK010000018">
    <property type="protein sequence ID" value="KAK4749636.1"/>
    <property type="molecule type" value="Genomic_DNA"/>
</dbReference>
<dbReference type="Proteomes" id="UP001345219">
    <property type="component" value="Chromosome 21"/>
</dbReference>
<dbReference type="GO" id="GO:0006952">
    <property type="term" value="P:defense response"/>
    <property type="evidence" value="ECO:0007669"/>
    <property type="project" value="InterPro"/>
</dbReference>
<organism evidence="2 3">
    <name type="scientific">Trapa incisa</name>
    <dbReference type="NCBI Taxonomy" id="236973"/>
    <lineage>
        <taxon>Eukaryota</taxon>
        <taxon>Viridiplantae</taxon>
        <taxon>Streptophyta</taxon>
        <taxon>Embryophyta</taxon>
        <taxon>Tracheophyta</taxon>
        <taxon>Spermatophyta</taxon>
        <taxon>Magnoliopsida</taxon>
        <taxon>eudicotyledons</taxon>
        <taxon>Gunneridae</taxon>
        <taxon>Pentapetalae</taxon>
        <taxon>rosids</taxon>
        <taxon>malvids</taxon>
        <taxon>Myrtales</taxon>
        <taxon>Lythraceae</taxon>
        <taxon>Trapa</taxon>
    </lineage>
</organism>
<dbReference type="InterPro" id="IPR041266">
    <property type="entry name" value="EDS1_EP"/>
</dbReference>